<feature type="region of interest" description="Disordered" evidence="8">
    <location>
        <begin position="700"/>
        <end position="727"/>
    </location>
</feature>
<dbReference type="GO" id="GO:0005789">
    <property type="term" value="C:endoplasmic reticulum membrane"/>
    <property type="evidence" value="ECO:0007669"/>
    <property type="project" value="UniProtKB-SubCell"/>
</dbReference>
<dbReference type="Gene3D" id="3.40.50.2300">
    <property type="match status" value="1"/>
</dbReference>
<evidence type="ECO:0000313" key="13">
    <source>
        <dbReference type="EnsemblPlants" id="QL12p020035:mrna"/>
    </source>
</evidence>
<keyword evidence="9" id="KW-0472">Membrane</keyword>
<dbReference type="FunCoup" id="A0A7N2N1X7">
    <property type="interactions" value="5"/>
</dbReference>
<dbReference type="Gene3D" id="3.30.565.10">
    <property type="entry name" value="Histidine kinase-like ATPase, C-terminal domain"/>
    <property type="match status" value="1"/>
</dbReference>
<accession>A0A7N2N1X7</accession>
<dbReference type="SUPFAM" id="SSF52172">
    <property type="entry name" value="CheY-like"/>
    <property type="match status" value="1"/>
</dbReference>
<dbReference type="InterPro" id="IPR004358">
    <property type="entry name" value="Sig_transdc_His_kin-like_C"/>
</dbReference>
<keyword evidence="14" id="KW-1185">Reference proteome</keyword>
<dbReference type="SUPFAM" id="SSF55874">
    <property type="entry name" value="ATPase domain of HSP90 chaperone/DNA topoisomerase II/histidine kinase"/>
    <property type="match status" value="1"/>
</dbReference>
<dbReference type="Gramene" id="QL12p020035:mrna">
    <property type="protein sequence ID" value="QL12p020035:mrna"/>
    <property type="gene ID" value="QL12p020035"/>
</dbReference>
<keyword evidence="6" id="KW-0675">Receptor</keyword>
<dbReference type="Pfam" id="PF02518">
    <property type="entry name" value="HATPase_c"/>
    <property type="match status" value="1"/>
</dbReference>
<dbReference type="InterPro" id="IPR003594">
    <property type="entry name" value="HATPase_dom"/>
</dbReference>
<evidence type="ECO:0000256" key="9">
    <source>
        <dbReference type="SAM" id="Phobius"/>
    </source>
</evidence>
<dbReference type="PROSITE" id="PS50110">
    <property type="entry name" value="RESPONSE_REGULATORY"/>
    <property type="match status" value="1"/>
</dbReference>
<keyword evidence="4" id="KW-0597">Phosphoprotein</keyword>
<evidence type="ECO:0000256" key="10">
    <source>
        <dbReference type="SAM" id="SignalP"/>
    </source>
</evidence>
<evidence type="ECO:0000256" key="2">
    <source>
        <dbReference type="ARBA" id="ARBA00004477"/>
    </source>
</evidence>
<dbReference type="InterPro" id="IPR036890">
    <property type="entry name" value="HATPase_C_sf"/>
</dbReference>
<dbReference type="PANTHER" id="PTHR43719">
    <property type="entry name" value="TWO-COMPONENT HISTIDINE KINASE"/>
    <property type="match status" value="1"/>
</dbReference>
<dbReference type="InterPro" id="IPR050956">
    <property type="entry name" value="2C_system_His_kinase"/>
</dbReference>
<feature type="chain" id="PRO_5029782112" description="histidine kinase" evidence="10">
    <location>
        <begin position="27"/>
        <end position="797"/>
    </location>
</feature>
<feature type="transmembrane region" description="Helical" evidence="9">
    <location>
        <begin position="104"/>
        <end position="126"/>
    </location>
</feature>
<feature type="domain" description="Response regulatory" evidence="12">
    <location>
        <begin position="734"/>
        <end position="797"/>
    </location>
</feature>
<organism evidence="13 14">
    <name type="scientific">Quercus lobata</name>
    <name type="common">Valley oak</name>
    <dbReference type="NCBI Taxonomy" id="97700"/>
    <lineage>
        <taxon>Eukaryota</taxon>
        <taxon>Viridiplantae</taxon>
        <taxon>Streptophyta</taxon>
        <taxon>Embryophyta</taxon>
        <taxon>Tracheophyta</taxon>
        <taxon>Spermatophyta</taxon>
        <taxon>Magnoliopsida</taxon>
        <taxon>eudicotyledons</taxon>
        <taxon>Gunneridae</taxon>
        <taxon>Pentapetalae</taxon>
        <taxon>rosids</taxon>
        <taxon>fabids</taxon>
        <taxon>Fagales</taxon>
        <taxon>Fagaceae</taxon>
        <taxon>Quercus</taxon>
    </lineage>
</organism>
<feature type="compositionally biased region" description="Basic residues" evidence="8">
    <location>
        <begin position="526"/>
        <end position="535"/>
    </location>
</feature>
<comment type="catalytic activity">
    <reaction evidence="1">
        <text>ATP + protein L-histidine = ADP + protein N-phospho-L-histidine.</text>
        <dbReference type="EC" id="2.7.13.3"/>
    </reaction>
</comment>
<dbReference type="AlphaFoldDB" id="A0A7N2N1X7"/>
<dbReference type="SMART" id="SM00387">
    <property type="entry name" value="HATPase_c"/>
    <property type="match status" value="1"/>
</dbReference>
<dbReference type="PRINTS" id="PR00344">
    <property type="entry name" value="BCTRLSENSOR"/>
</dbReference>
<dbReference type="PANTHER" id="PTHR43719:SF75">
    <property type="entry name" value="HISTIDINE KINASE CKI1"/>
    <property type="match status" value="1"/>
</dbReference>
<feature type="region of interest" description="Disordered" evidence="8">
    <location>
        <begin position="526"/>
        <end position="545"/>
    </location>
</feature>
<name>A0A7N2N1X7_QUELO</name>
<sequence>MQAFAVMLLPTTLIPCWYSLISRVECQVNLNSYDFHSNMQSKIENTGKFLHPINSSATSLARVLRLLLNGTKLSFSKIETKVDVLAFPQKGLVSLVNKNRIVELALLIVIITSMIVSILIFAYIFVRPAKREMHLCAAPIKQMEATQQAERKSMNKSLAFASASHDVRASLAGLTSLIELCYEEAISSFELETNLRQMDTCAKELLGLLNYILDTSKIKVGKMQLDEEEFDLGQLIEDVVDLYHPIGIKKGVDVVLDPYDDSAIKFSQVKGDRGKLKQILCNLLSNAVKFTCERHVTIRAWVRKPSLQNSIIASSRNGLMKYLQCLFCKSNEAYNDLEAMNAAQQDPNAMEFVFKLDDTGKGIMKEKQISVFENYVQVKETTLGQGGTRLGLGIVQSLVCLMHGDISIVDKEIGEKGTCFIFNVILSTRENVSCDNAKPEDLEMVDGTHIPELTLSTPSPGLWLRTPSSKLTIHTNPSPKIKASHVVLLNQNNEWRRTSQRFMENLGIKVSIAKQWEHLPSTLQKIKHNQNHSRHNSSGISVDLSSPSGYLSRSASNNSSGVEKDVPFSSMDGSDYILSVFKRTTPKFASSFILIVTDASVGPFLELCRIVAEFKKGFDNATCKVVWLEKPMMRNINFKRIEKDLVDPNDVIISKPFHGSRLYQVVRLLPEFGELQDHGSSIETTKKKILSPIQTLSHVGFIPRSPPSNRNPPKEQEIQEIGDPNDDKSLSGKKLLVADDNALLCKLTVASLLKLGATTETCVNGQEALDLVFKGLSDQRKLGASKFLPYGLCLNGL</sequence>
<dbReference type="SUPFAM" id="SSF47384">
    <property type="entry name" value="Homodimeric domain of signal transducing histidine kinase"/>
    <property type="match status" value="1"/>
</dbReference>
<keyword evidence="9" id="KW-1133">Transmembrane helix</keyword>
<keyword evidence="5" id="KW-0256">Endoplasmic reticulum</keyword>
<keyword evidence="9" id="KW-0812">Transmembrane</keyword>
<dbReference type="InterPro" id="IPR011006">
    <property type="entry name" value="CheY-like_superfamily"/>
</dbReference>
<reference evidence="13 14" key="1">
    <citation type="journal article" date="2016" name="G3 (Bethesda)">
        <title>First Draft Assembly and Annotation of the Genome of a California Endemic Oak Quercus lobata Nee (Fagaceae).</title>
        <authorList>
            <person name="Sork V.L."/>
            <person name="Fitz-Gibbon S.T."/>
            <person name="Puiu D."/>
            <person name="Crepeau M."/>
            <person name="Gugger P.F."/>
            <person name="Sherman R."/>
            <person name="Stevens K."/>
            <person name="Langley C.H."/>
            <person name="Pellegrini M."/>
            <person name="Salzberg S.L."/>
        </authorList>
    </citation>
    <scope>NUCLEOTIDE SEQUENCE [LARGE SCALE GENOMIC DNA]</scope>
    <source>
        <strain evidence="13 14">cv. SW786</strain>
    </source>
</reference>
<evidence type="ECO:0000256" key="3">
    <source>
        <dbReference type="ARBA" id="ARBA00012438"/>
    </source>
</evidence>
<dbReference type="InterPro" id="IPR003661">
    <property type="entry name" value="HisK_dim/P_dom"/>
</dbReference>
<keyword evidence="10" id="KW-0732">Signal</keyword>
<dbReference type="SMART" id="SM00388">
    <property type="entry name" value="HisKA"/>
    <property type="match status" value="1"/>
</dbReference>
<dbReference type="PROSITE" id="PS50109">
    <property type="entry name" value="HIS_KIN"/>
    <property type="match status" value="1"/>
</dbReference>
<feature type="signal peptide" evidence="10">
    <location>
        <begin position="1"/>
        <end position="26"/>
    </location>
</feature>
<comment type="subcellular location">
    <subcellularLocation>
        <location evidence="2">Endoplasmic reticulum membrane</location>
        <topology evidence="2">Multi-pass membrane protein</topology>
    </subcellularLocation>
</comment>
<dbReference type="GO" id="GO:0000155">
    <property type="term" value="F:phosphorelay sensor kinase activity"/>
    <property type="evidence" value="ECO:0007669"/>
    <property type="project" value="InterPro"/>
</dbReference>
<evidence type="ECO:0000256" key="6">
    <source>
        <dbReference type="ARBA" id="ARBA00023170"/>
    </source>
</evidence>
<proteinExistence type="predicted"/>
<feature type="domain" description="Histidine kinase" evidence="11">
    <location>
        <begin position="162"/>
        <end position="428"/>
    </location>
</feature>
<protein>
    <recommendedName>
        <fullName evidence="3">histidine kinase</fullName>
        <ecNumber evidence="3">2.7.13.3</ecNumber>
    </recommendedName>
</protein>
<dbReference type="InterPro" id="IPR005467">
    <property type="entry name" value="His_kinase_dom"/>
</dbReference>
<evidence type="ECO:0000256" key="8">
    <source>
        <dbReference type="SAM" id="MobiDB-lite"/>
    </source>
</evidence>
<dbReference type="EC" id="2.7.13.3" evidence="3"/>
<reference evidence="13" key="2">
    <citation type="submission" date="2021-01" db="UniProtKB">
        <authorList>
            <consortium name="EnsemblPlants"/>
        </authorList>
    </citation>
    <scope>IDENTIFICATION</scope>
</reference>
<evidence type="ECO:0000259" key="11">
    <source>
        <dbReference type="PROSITE" id="PS50109"/>
    </source>
</evidence>
<feature type="compositionally biased region" description="Polar residues" evidence="8">
    <location>
        <begin position="536"/>
        <end position="545"/>
    </location>
</feature>
<evidence type="ECO:0000259" key="12">
    <source>
        <dbReference type="PROSITE" id="PS50110"/>
    </source>
</evidence>
<evidence type="ECO:0000256" key="5">
    <source>
        <dbReference type="ARBA" id="ARBA00022824"/>
    </source>
</evidence>
<dbReference type="Gene3D" id="1.10.287.130">
    <property type="match status" value="1"/>
</dbReference>
<dbReference type="Proteomes" id="UP000594261">
    <property type="component" value="Chromosome 12"/>
</dbReference>
<dbReference type="EnsemblPlants" id="QL12p020035:mrna">
    <property type="protein sequence ID" value="QL12p020035:mrna"/>
    <property type="gene ID" value="QL12p020035"/>
</dbReference>
<dbReference type="InParanoid" id="A0A7N2N1X7"/>
<dbReference type="EMBL" id="LRBV02000012">
    <property type="status" value="NOT_ANNOTATED_CDS"/>
    <property type="molecule type" value="Genomic_DNA"/>
</dbReference>
<evidence type="ECO:0000313" key="14">
    <source>
        <dbReference type="Proteomes" id="UP000594261"/>
    </source>
</evidence>
<comment type="caution">
    <text evidence="7">Lacks conserved residue(s) required for the propagation of feature annotation.</text>
</comment>
<evidence type="ECO:0000256" key="7">
    <source>
        <dbReference type="PROSITE-ProRule" id="PRU00169"/>
    </source>
</evidence>
<dbReference type="InterPro" id="IPR036097">
    <property type="entry name" value="HisK_dim/P_sf"/>
</dbReference>
<evidence type="ECO:0000256" key="4">
    <source>
        <dbReference type="ARBA" id="ARBA00022553"/>
    </source>
</evidence>
<evidence type="ECO:0000256" key="1">
    <source>
        <dbReference type="ARBA" id="ARBA00000085"/>
    </source>
</evidence>
<dbReference type="InterPro" id="IPR001789">
    <property type="entry name" value="Sig_transdc_resp-reg_receiver"/>
</dbReference>